<feature type="transmembrane region" description="Helical" evidence="1">
    <location>
        <begin position="535"/>
        <end position="557"/>
    </location>
</feature>
<keyword evidence="1" id="KW-0472">Membrane</keyword>
<keyword evidence="1" id="KW-1133">Transmembrane helix</keyword>
<evidence type="ECO:0000313" key="4">
    <source>
        <dbReference type="Proteomes" id="UP000279841"/>
    </source>
</evidence>
<dbReference type="RefSeq" id="WP_008631916.1">
    <property type="nucleotide sequence ID" value="NZ_LR027517.1"/>
</dbReference>
<proteinExistence type="predicted"/>
<reference evidence="3 4" key="1">
    <citation type="submission" date="2018-10" db="EMBL/GenBank/DDBJ databases">
        <authorList>
            <person name="Peiro R."/>
            <person name="Begona"/>
            <person name="Cbmso G."/>
            <person name="Lopez M."/>
            <person name="Gonzalez S."/>
            <person name="Sacristan E."/>
            <person name="Castillo E."/>
        </authorList>
    </citation>
    <scope>NUCLEOTIDE SEQUENCE [LARGE SCALE GENOMIC DNA]</scope>
    <source>
        <strain evidence="3">TTHNAR1</strain>
    </source>
</reference>
<protein>
    <submittedName>
        <fullName evidence="3">Uncharacterized protein</fullName>
    </submittedName>
</protein>
<feature type="chain" id="PRO_5018253483" evidence="2">
    <location>
        <begin position="22"/>
        <end position="566"/>
    </location>
</feature>
<feature type="transmembrane region" description="Helical" evidence="1">
    <location>
        <begin position="334"/>
        <end position="362"/>
    </location>
</feature>
<dbReference type="AlphaFoldDB" id="A0A3P4ASA8"/>
<name>A0A3P4ASA8_THETH</name>
<sequence length="566" mass="61987" precursor="true">MRAFLHLLLFLALLPSLFALAPRLRAQAPGPVALVLDAEAVREEARARGEDLMAALARYQALGVNGVAFPERLVRDWVGEGVLLYRQGRELVEMGLSARPGWHYLKGDPALLALLERAYDLPSERLGEWLGFPVDVQALPAFYNLEELRQAKAMGLYVMVRPLNHRLRRLEAGLPLVPKEADAVVFLGLEALGYPYRLGEAKALVPVPVALIEGTPQAGLGAFRDKGILRLFSLRYEWLLTLKPEEAAEKYGLAARERSHQILYLRPYPYPEDTARLLKRLQEELKASGLPLGAPSPRALAPSPLRYAAWVGVLAGLGLLALGLPVYGPLVAFLLLLFALGYAGSQAGPLLAALVFPVLGFLGPRNGLWMWARSLGYALLGAVFLSALGSTEEALSGLAPFKGVSLTLLVPPLLVAYSFLEKNFKEALTRLFLHPVRLGEVALGGLALGLLLLALLRRGNDAPIVPELELKLRALLQDVMVRPRFKEVFGHALFPLALLLPWPRWVQNGLLFLASLGIASILNTFSHYHTPLPISFFRVLNGALLGLSLGLVGVILVRRLRAWWSA</sequence>
<feature type="transmembrane region" description="Helical" evidence="1">
    <location>
        <begin position="307"/>
        <end position="327"/>
    </location>
</feature>
<dbReference type="Proteomes" id="UP000279841">
    <property type="component" value="Chromosome"/>
</dbReference>
<dbReference type="EMBL" id="LR027517">
    <property type="protein sequence ID" value="VCU53439.1"/>
    <property type="molecule type" value="Genomic_DNA"/>
</dbReference>
<feature type="transmembrane region" description="Helical" evidence="1">
    <location>
        <begin position="432"/>
        <end position="456"/>
    </location>
</feature>
<keyword evidence="1" id="KW-0812">Transmembrane</keyword>
<accession>A0A3P4ASA8</accession>
<gene>
    <name evidence="3" type="ORF">TTHN1_01213</name>
</gene>
<dbReference type="Pfam" id="PF18949">
    <property type="entry name" value="DUF5693"/>
    <property type="match status" value="1"/>
</dbReference>
<dbReference type="InterPro" id="IPR043748">
    <property type="entry name" value="DUF5693"/>
</dbReference>
<feature type="signal peptide" evidence="2">
    <location>
        <begin position="1"/>
        <end position="21"/>
    </location>
</feature>
<evidence type="ECO:0000256" key="1">
    <source>
        <dbReference type="SAM" id="Phobius"/>
    </source>
</evidence>
<feature type="transmembrane region" description="Helical" evidence="1">
    <location>
        <begin position="368"/>
        <end position="389"/>
    </location>
</feature>
<feature type="transmembrane region" description="Helical" evidence="1">
    <location>
        <begin position="401"/>
        <end position="420"/>
    </location>
</feature>
<keyword evidence="2" id="KW-0732">Signal</keyword>
<evidence type="ECO:0000256" key="2">
    <source>
        <dbReference type="SAM" id="SignalP"/>
    </source>
</evidence>
<organism evidence="3 4">
    <name type="scientific">Thermus thermophilus</name>
    <dbReference type="NCBI Taxonomy" id="274"/>
    <lineage>
        <taxon>Bacteria</taxon>
        <taxon>Thermotogati</taxon>
        <taxon>Deinococcota</taxon>
        <taxon>Deinococci</taxon>
        <taxon>Thermales</taxon>
        <taxon>Thermaceae</taxon>
        <taxon>Thermus</taxon>
    </lineage>
</organism>
<evidence type="ECO:0000313" key="3">
    <source>
        <dbReference type="EMBL" id="VCU53439.1"/>
    </source>
</evidence>